<evidence type="ECO:0000313" key="7">
    <source>
        <dbReference type="Ensembl" id="ENSSSCP00045004807.1"/>
    </source>
</evidence>
<evidence type="ECO:0000256" key="1">
    <source>
        <dbReference type="ARBA" id="ARBA00022729"/>
    </source>
</evidence>
<sequence>MTSKHQGVEGPGDNPSFITRYLQPVPGSDKSLPSRSSCSMWGKQTISLLTFWNLPTTAKITVESVTFNAVEGRNILLLVHNATENVLSYHWYRGDTAEENQLIASHAVDFQLTIRGPAHSGREIIYPNGSLLFQNVTLRDSGNYTLMVTKNDRQKEIVTGQLRVFCDQGSAPRATSGQGWSLVLHLRFGMKSKVSQVPRPLASCCGD</sequence>
<reference evidence="7" key="1">
    <citation type="submission" date="2025-05" db="UniProtKB">
        <authorList>
            <consortium name="Ensembl"/>
        </authorList>
    </citation>
    <scope>IDENTIFICATION</scope>
</reference>
<dbReference type="InterPro" id="IPR013783">
    <property type="entry name" value="Ig-like_fold"/>
</dbReference>
<dbReference type="InterPro" id="IPR013106">
    <property type="entry name" value="Ig_V-set"/>
</dbReference>
<evidence type="ECO:0000256" key="4">
    <source>
        <dbReference type="ARBA" id="ARBA00038222"/>
    </source>
</evidence>
<dbReference type="Proteomes" id="UP000694728">
    <property type="component" value="Unplaced"/>
</dbReference>
<comment type="similarity">
    <text evidence="4">Belongs to the immunoglobulin superfamily. CEA family.</text>
</comment>
<dbReference type="CDD" id="cd05774">
    <property type="entry name" value="IgV_CEACAM_D1"/>
    <property type="match status" value="1"/>
</dbReference>
<evidence type="ECO:0000256" key="3">
    <source>
        <dbReference type="ARBA" id="ARBA00023319"/>
    </source>
</evidence>
<evidence type="ECO:0000256" key="5">
    <source>
        <dbReference type="SAM" id="MobiDB-lite"/>
    </source>
</evidence>
<evidence type="ECO:0000256" key="2">
    <source>
        <dbReference type="ARBA" id="ARBA00023180"/>
    </source>
</evidence>
<keyword evidence="2" id="KW-0325">Glycoprotein</keyword>
<evidence type="ECO:0000259" key="6">
    <source>
        <dbReference type="Pfam" id="PF07686"/>
    </source>
</evidence>
<dbReference type="InterPro" id="IPR050831">
    <property type="entry name" value="CEA_cell_adhesion"/>
</dbReference>
<dbReference type="Ensembl" id="ENSSSCT00035017206.1">
    <property type="protein sequence ID" value="ENSSSCP00035005951.1"/>
    <property type="gene ID" value="ENSSSCG00035013628.1"/>
</dbReference>
<dbReference type="Ensembl" id="ENSSSCT00045007013.1">
    <property type="protein sequence ID" value="ENSSSCP00045004807.1"/>
    <property type="gene ID" value="ENSSSCG00045004207.1"/>
</dbReference>
<keyword evidence="1" id="KW-0732">Signal</keyword>
<dbReference type="AlphaFoldDB" id="A0A8D1GI85"/>
<dbReference type="SUPFAM" id="SSF48726">
    <property type="entry name" value="Immunoglobulin"/>
    <property type="match status" value="1"/>
</dbReference>
<feature type="domain" description="Immunoglobulin V-set" evidence="6">
    <location>
        <begin position="65"/>
        <end position="164"/>
    </location>
</feature>
<evidence type="ECO:0000313" key="8">
    <source>
        <dbReference type="Proteomes" id="UP000694728"/>
    </source>
</evidence>
<dbReference type="PANTHER" id="PTHR44427:SF1">
    <property type="entry name" value="CARCINOEMBRYONIC ANTIGEN-RELATED CELL ADHESION MOLECULE 1"/>
    <property type="match status" value="1"/>
</dbReference>
<dbReference type="InterPro" id="IPR036179">
    <property type="entry name" value="Ig-like_dom_sf"/>
</dbReference>
<dbReference type="FunFam" id="2.60.40.10:FF:000340">
    <property type="entry name" value="Carcinoembryonic antigen-related cell adhesion molecule 1"/>
    <property type="match status" value="1"/>
</dbReference>
<dbReference type="Gene3D" id="2.60.40.10">
    <property type="entry name" value="Immunoglobulins"/>
    <property type="match status" value="1"/>
</dbReference>
<organism evidence="7 8">
    <name type="scientific">Sus scrofa</name>
    <name type="common">Pig</name>
    <dbReference type="NCBI Taxonomy" id="9823"/>
    <lineage>
        <taxon>Eukaryota</taxon>
        <taxon>Metazoa</taxon>
        <taxon>Chordata</taxon>
        <taxon>Craniata</taxon>
        <taxon>Vertebrata</taxon>
        <taxon>Euteleostomi</taxon>
        <taxon>Mammalia</taxon>
        <taxon>Eutheria</taxon>
        <taxon>Laurasiatheria</taxon>
        <taxon>Artiodactyla</taxon>
        <taxon>Suina</taxon>
        <taxon>Suidae</taxon>
        <taxon>Sus</taxon>
    </lineage>
</organism>
<keyword evidence="3" id="KW-0393">Immunoglobulin domain</keyword>
<protein>
    <recommendedName>
        <fullName evidence="6">Immunoglobulin V-set domain-containing protein</fullName>
    </recommendedName>
</protein>
<accession>A0A8D1GI85</accession>
<dbReference type="Proteomes" id="UP000694720">
    <property type="component" value="Unplaced"/>
</dbReference>
<proteinExistence type="inferred from homology"/>
<dbReference type="Pfam" id="PF07686">
    <property type="entry name" value="V-set"/>
    <property type="match status" value="1"/>
</dbReference>
<feature type="region of interest" description="Disordered" evidence="5">
    <location>
        <begin position="1"/>
        <end position="20"/>
    </location>
</feature>
<name>A0A8D1GI85_PIG</name>
<dbReference type="PANTHER" id="PTHR44427">
    <property type="entry name" value="CARCINOEMBRYONIC ANTIGEN-RELATED CELL ADHESION MOLECULE 19"/>
    <property type="match status" value="1"/>
</dbReference>